<evidence type="ECO:0000256" key="11">
    <source>
        <dbReference type="PIRSR" id="PIRSR005096-3"/>
    </source>
</evidence>
<evidence type="ECO:0000256" key="2">
    <source>
        <dbReference type="ARBA" id="ARBA00005028"/>
    </source>
</evidence>
<dbReference type="GO" id="GO:0030246">
    <property type="term" value="F:carbohydrate binding"/>
    <property type="evidence" value="ECO:0007669"/>
    <property type="project" value="InterPro"/>
</dbReference>
<dbReference type="SUPFAM" id="SSF74650">
    <property type="entry name" value="Galactose mutarotase-like"/>
    <property type="match status" value="1"/>
</dbReference>
<dbReference type="InterPro" id="IPR011013">
    <property type="entry name" value="Gal_mutarotase_sf_dom"/>
</dbReference>
<dbReference type="CDD" id="cd09019">
    <property type="entry name" value="galactose_mutarotase_like"/>
    <property type="match status" value="1"/>
</dbReference>
<dbReference type="InterPro" id="IPR047215">
    <property type="entry name" value="Galactose_mutarotase-like"/>
</dbReference>
<dbReference type="AlphaFoldDB" id="A0A9D2TZR7"/>
<dbReference type="Pfam" id="PF01263">
    <property type="entry name" value="Aldose_epim"/>
    <property type="match status" value="1"/>
</dbReference>
<organism evidence="12 13">
    <name type="scientific">Candidatus Eisenbergiella stercorigallinarum</name>
    <dbReference type="NCBI Taxonomy" id="2838557"/>
    <lineage>
        <taxon>Bacteria</taxon>
        <taxon>Bacillati</taxon>
        <taxon>Bacillota</taxon>
        <taxon>Clostridia</taxon>
        <taxon>Lachnospirales</taxon>
        <taxon>Lachnospiraceae</taxon>
        <taxon>Eisenbergiella</taxon>
    </lineage>
</organism>
<protein>
    <recommendedName>
        <fullName evidence="5 8">Aldose 1-epimerase</fullName>
        <ecNumber evidence="4 8">5.1.3.3</ecNumber>
    </recommendedName>
</protein>
<evidence type="ECO:0000256" key="10">
    <source>
        <dbReference type="PIRSR" id="PIRSR005096-2"/>
    </source>
</evidence>
<evidence type="ECO:0000256" key="9">
    <source>
        <dbReference type="PIRSR" id="PIRSR005096-1"/>
    </source>
</evidence>
<evidence type="ECO:0000256" key="8">
    <source>
        <dbReference type="PIRNR" id="PIRNR005096"/>
    </source>
</evidence>
<comment type="similarity">
    <text evidence="3 8">Belongs to the aldose epimerase family.</text>
</comment>
<name>A0A9D2TZR7_9FIRM</name>
<dbReference type="EC" id="5.1.3.3" evidence="4 8"/>
<dbReference type="Gene3D" id="2.70.98.10">
    <property type="match status" value="1"/>
</dbReference>
<feature type="binding site" evidence="11">
    <location>
        <begin position="177"/>
        <end position="179"/>
    </location>
    <ligand>
        <name>beta-D-galactose</name>
        <dbReference type="ChEBI" id="CHEBI:27667"/>
    </ligand>
</feature>
<evidence type="ECO:0000256" key="1">
    <source>
        <dbReference type="ARBA" id="ARBA00001614"/>
    </source>
</evidence>
<feature type="active site" description="Proton donor" evidence="9">
    <location>
        <position position="177"/>
    </location>
</feature>
<dbReference type="EMBL" id="DWUW01000169">
    <property type="protein sequence ID" value="HJD31497.1"/>
    <property type="molecule type" value="Genomic_DNA"/>
</dbReference>
<sequence>MEMRKETFGVTKDGKTASLYTLENNRGMKAVVTDFGAILVRLIVPDNTGKTADVVMGYDTLEEYFDNGCFFGAVIAPSANRIAGARFSIDGVEYHLDVNDGPNNLHSHKDLGSHKRVWDAQMGENSVTFSLAMADGELGFPGNKKLQLTYTLTEDNELKLEYAGTSDKKTILNMTNHSYFNLDGHDAGDIGEHVLTLHADAYTEILPGAIPTGRLLPVEGTPMDFRSPKKIGKEIDADWEQLTMVGGYDHNWCLNGYDGSIRLVACAQNPSGSRTMEVYTDLPGVQFYAANGVTECAGKDGATYRRRGALCLETQYYPDSANEPDFPSAVFGPDRDYRSTTVFRFV</sequence>
<proteinExistence type="inferred from homology"/>
<dbReference type="PANTHER" id="PTHR10091">
    <property type="entry name" value="ALDOSE-1-EPIMERASE"/>
    <property type="match status" value="1"/>
</dbReference>
<comment type="catalytic activity">
    <reaction evidence="1 8">
        <text>alpha-D-glucose = beta-D-glucose</text>
        <dbReference type="Rhea" id="RHEA:10264"/>
        <dbReference type="ChEBI" id="CHEBI:15903"/>
        <dbReference type="ChEBI" id="CHEBI:17925"/>
        <dbReference type="EC" id="5.1.3.3"/>
    </reaction>
</comment>
<keyword evidence="7 8" id="KW-0119">Carbohydrate metabolism</keyword>
<gene>
    <name evidence="12" type="ORF">H9912_06100</name>
</gene>
<reference evidence="12" key="1">
    <citation type="journal article" date="2021" name="PeerJ">
        <title>Extensive microbial diversity within the chicken gut microbiome revealed by metagenomics and culture.</title>
        <authorList>
            <person name="Gilroy R."/>
            <person name="Ravi A."/>
            <person name="Getino M."/>
            <person name="Pursley I."/>
            <person name="Horton D.L."/>
            <person name="Alikhan N.F."/>
            <person name="Baker D."/>
            <person name="Gharbi K."/>
            <person name="Hall N."/>
            <person name="Watson M."/>
            <person name="Adriaenssens E.M."/>
            <person name="Foster-Nyarko E."/>
            <person name="Jarju S."/>
            <person name="Secka A."/>
            <person name="Antonio M."/>
            <person name="Oren A."/>
            <person name="Chaudhuri R.R."/>
            <person name="La Ragione R."/>
            <person name="Hildebrand F."/>
            <person name="Pallen M.J."/>
        </authorList>
    </citation>
    <scope>NUCLEOTIDE SEQUENCE</scope>
    <source>
        <strain evidence="12">ChiHjej8B7-25341</strain>
    </source>
</reference>
<dbReference type="GO" id="GO:0033499">
    <property type="term" value="P:galactose catabolic process via UDP-galactose, Leloir pathway"/>
    <property type="evidence" value="ECO:0007669"/>
    <property type="project" value="TreeGrafter"/>
</dbReference>
<dbReference type="InterPro" id="IPR015443">
    <property type="entry name" value="Aldose_1-epimerase"/>
</dbReference>
<evidence type="ECO:0000256" key="5">
    <source>
        <dbReference type="ARBA" id="ARBA00014165"/>
    </source>
</evidence>
<comment type="pathway">
    <text evidence="2 8">Carbohydrate metabolism; hexose metabolism.</text>
</comment>
<evidence type="ECO:0000256" key="6">
    <source>
        <dbReference type="ARBA" id="ARBA00023235"/>
    </source>
</evidence>
<dbReference type="GO" id="GO:0004034">
    <property type="term" value="F:aldose 1-epimerase activity"/>
    <property type="evidence" value="ECO:0007669"/>
    <property type="project" value="UniProtKB-EC"/>
</dbReference>
<evidence type="ECO:0000313" key="13">
    <source>
        <dbReference type="Proteomes" id="UP000823851"/>
    </source>
</evidence>
<dbReference type="InterPro" id="IPR018052">
    <property type="entry name" value="Ald1_epimerase_CS"/>
</dbReference>
<dbReference type="GO" id="GO:0006006">
    <property type="term" value="P:glucose metabolic process"/>
    <property type="evidence" value="ECO:0007669"/>
    <property type="project" value="TreeGrafter"/>
</dbReference>
<feature type="active site" description="Proton acceptor" evidence="9">
    <location>
        <position position="313"/>
    </location>
</feature>
<feature type="binding site" evidence="10">
    <location>
        <position position="249"/>
    </location>
    <ligand>
        <name>beta-D-galactose</name>
        <dbReference type="ChEBI" id="CHEBI:27667"/>
    </ligand>
</feature>
<dbReference type="InterPro" id="IPR014718">
    <property type="entry name" value="GH-type_carb-bd"/>
</dbReference>
<reference evidence="12" key="2">
    <citation type="submission" date="2021-04" db="EMBL/GenBank/DDBJ databases">
        <authorList>
            <person name="Gilroy R."/>
        </authorList>
    </citation>
    <scope>NUCLEOTIDE SEQUENCE</scope>
    <source>
        <strain evidence="12">ChiHjej8B7-25341</strain>
    </source>
</reference>
<evidence type="ECO:0000256" key="3">
    <source>
        <dbReference type="ARBA" id="ARBA00006206"/>
    </source>
</evidence>
<keyword evidence="6 8" id="KW-0413">Isomerase</keyword>
<evidence type="ECO:0000256" key="7">
    <source>
        <dbReference type="ARBA" id="ARBA00023277"/>
    </source>
</evidence>
<dbReference type="PANTHER" id="PTHR10091:SF0">
    <property type="entry name" value="GALACTOSE MUTAROTASE"/>
    <property type="match status" value="1"/>
</dbReference>
<accession>A0A9D2TZR7</accession>
<dbReference type="PIRSF" id="PIRSF005096">
    <property type="entry name" value="GALM"/>
    <property type="match status" value="1"/>
</dbReference>
<dbReference type="InterPro" id="IPR008183">
    <property type="entry name" value="Aldose_1/G6P_1-epimerase"/>
</dbReference>
<evidence type="ECO:0000256" key="4">
    <source>
        <dbReference type="ARBA" id="ARBA00013185"/>
    </source>
</evidence>
<evidence type="ECO:0000313" key="12">
    <source>
        <dbReference type="EMBL" id="HJD31497.1"/>
    </source>
</evidence>
<comment type="caution">
    <text evidence="12">The sequence shown here is derived from an EMBL/GenBank/DDBJ whole genome shotgun (WGS) entry which is preliminary data.</text>
</comment>
<dbReference type="PROSITE" id="PS00545">
    <property type="entry name" value="ALDOSE_1_EPIMERASE"/>
    <property type="match status" value="1"/>
</dbReference>
<dbReference type="NCBIfam" id="NF008277">
    <property type="entry name" value="PRK11055.1"/>
    <property type="match status" value="1"/>
</dbReference>
<feature type="binding site" evidence="11">
    <location>
        <begin position="80"/>
        <end position="81"/>
    </location>
    <ligand>
        <name>beta-D-galactose</name>
        <dbReference type="ChEBI" id="CHEBI:27667"/>
    </ligand>
</feature>
<dbReference type="Proteomes" id="UP000823851">
    <property type="component" value="Unassembled WGS sequence"/>
</dbReference>